<dbReference type="GO" id="GO:0000398">
    <property type="term" value="P:mRNA splicing, via spliceosome"/>
    <property type="evidence" value="ECO:0007669"/>
    <property type="project" value="TreeGrafter"/>
</dbReference>
<evidence type="ECO:0000313" key="5">
    <source>
        <dbReference type="EMBL" id="GAO48984.1"/>
    </source>
</evidence>
<organism evidence="5 6">
    <name type="scientific">Saitoella complicata (strain BCRC 22490 / CBS 7301 / JCM 7358 / NBRC 10748 / NRRL Y-17804)</name>
    <dbReference type="NCBI Taxonomy" id="698492"/>
    <lineage>
        <taxon>Eukaryota</taxon>
        <taxon>Fungi</taxon>
        <taxon>Dikarya</taxon>
        <taxon>Ascomycota</taxon>
        <taxon>Taphrinomycotina</taxon>
        <taxon>Taphrinomycotina incertae sedis</taxon>
        <taxon>Saitoella</taxon>
    </lineage>
</organism>
<feature type="compositionally biased region" description="Basic and acidic residues" evidence="2">
    <location>
        <begin position="1"/>
        <end position="15"/>
    </location>
</feature>
<feature type="domain" description="Cwf19-like C-terminal" evidence="4">
    <location>
        <begin position="479"/>
        <end position="600"/>
    </location>
</feature>
<reference evidence="5 6" key="2">
    <citation type="journal article" date="2014" name="J. Gen. Appl. Microbiol.">
        <title>The early diverging ascomycetous budding yeast Saitoella complicata has three histone deacetylases belonging to the Clr6, Hos2, and Rpd3 lineages.</title>
        <authorList>
            <person name="Nishida H."/>
            <person name="Matsumoto T."/>
            <person name="Kondo S."/>
            <person name="Hamamoto M."/>
            <person name="Yoshikawa H."/>
        </authorList>
    </citation>
    <scope>NUCLEOTIDE SEQUENCE [LARGE SCALE GENOMIC DNA]</scope>
    <source>
        <strain evidence="5 6">NRRL Y-17804</strain>
    </source>
</reference>
<dbReference type="InterPro" id="IPR006768">
    <property type="entry name" value="Cwf19-like_C_dom-1"/>
</dbReference>
<dbReference type="STRING" id="698492.A0A0E9NGM1"/>
<evidence type="ECO:0000256" key="1">
    <source>
        <dbReference type="ARBA" id="ARBA00006795"/>
    </source>
</evidence>
<dbReference type="AlphaFoldDB" id="A0A0E9NGM1"/>
<feature type="compositionally biased region" description="Basic residues" evidence="2">
    <location>
        <begin position="64"/>
        <end position="75"/>
    </location>
</feature>
<proteinExistence type="inferred from homology"/>
<comment type="similarity">
    <text evidence="1">Belongs to the CWF19 family.</text>
</comment>
<feature type="domain" description="Cwf19-like protein C-terminal" evidence="3">
    <location>
        <begin position="609"/>
        <end position="711"/>
    </location>
</feature>
<feature type="compositionally biased region" description="Basic and acidic residues" evidence="2">
    <location>
        <begin position="184"/>
        <end position="196"/>
    </location>
</feature>
<feature type="compositionally biased region" description="Basic residues" evidence="2">
    <location>
        <begin position="30"/>
        <end position="40"/>
    </location>
</feature>
<dbReference type="PANTHER" id="PTHR12072">
    <property type="entry name" value="CWF19, CELL CYCLE CONTROL PROTEIN"/>
    <property type="match status" value="1"/>
</dbReference>
<accession>A0A0E9NGM1</accession>
<feature type="compositionally biased region" description="Basic and acidic residues" evidence="2">
    <location>
        <begin position="204"/>
        <end position="216"/>
    </location>
</feature>
<evidence type="ECO:0000256" key="2">
    <source>
        <dbReference type="SAM" id="MobiDB-lite"/>
    </source>
</evidence>
<dbReference type="GO" id="GO:0071014">
    <property type="term" value="C:post-mRNA release spliceosomal complex"/>
    <property type="evidence" value="ECO:0007669"/>
    <property type="project" value="TreeGrafter"/>
</dbReference>
<reference evidence="5 6" key="3">
    <citation type="journal article" date="2015" name="Genome Announc.">
        <title>Draft Genome Sequence of the Archiascomycetous Yeast Saitoella complicata.</title>
        <authorList>
            <person name="Yamauchi K."/>
            <person name="Kondo S."/>
            <person name="Hamamoto M."/>
            <person name="Takahashi Y."/>
            <person name="Ogura Y."/>
            <person name="Hayashi T."/>
            <person name="Nishida H."/>
        </authorList>
    </citation>
    <scope>NUCLEOTIDE SEQUENCE [LARGE SCALE GENOMIC DNA]</scope>
    <source>
        <strain evidence="5 6">NRRL Y-17804</strain>
    </source>
</reference>
<dbReference type="Proteomes" id="UP000033140">
    <property type="component" value="Unassembled WGS sequence"/>
</dbReference>
<keyword evidence="6" id="KW-1185">Reference proteome</keyword>
<name>A0A0E9NGM1_SAICN</name>
<reference evidence="5 6" key="1">
    <citation type="journal article" date="2011" name="J. Gen. Appl. Microbiol.">
        <title>Draft genome sequencing of the enigmatic yeast Saitoella complicata.</title>
        <authorList>
            <person name="Nishida H."/>
            <person name="Hamamoto M."/>
            <person name="Sugiyama J."/>
        </authorList>
    </citation>
    <scope>NUCLEOTIDE SEQUENCE [LARGE SCALE GENOMIC DNA]</scope>
    <source>
        <strain evidence="5 6">NRRL Y-17804</strain>
    </source>
</reference>
<gene>
    <name evidence="5" type="ORF">G7K_3145-t1</name>
</gene>
<dbReference type="OMA" id="FMKCLTR"/>
<dbReference type="EMBL" id="BACD03000019">
    <property type="protein sequence ID" value="GAO48984.1"/>
    <property type="molecule type" value="Genomic_DNA"/>
</dbReference>
<feature type="compositionally biased region" description="Basic and acidic residues" evidence="2">
    <location>
        <begin position="129"/>
        <end position="143"/>
    </location>
</feature>
<evidence type="ECO:0008006" key="7">
    <source>
        <dbReference type="Google" id="ProtNLM"/>
    </source>
</evidence>
<sequence>MESKPRQDRLRSRSRERSHRHRSDRDRDGHRHRSSHHGDRHGHEDSKRRRHSSRSRSPKDREHQRHRSSRSHHSSSIREHESWSKAVAEEDEDMWEEKPAAGGSSRADMVEEGQAEAIVLDTTPVRTPDAAELHREGQGKPQRDLWMIDPKEQELEMFSGMGRERTKEVKEKPDPSKLQVSSRELNRTFAEGRTEEPLSSVEAARSRDKEDKDELKLPSWTIGDESSQWRQTKLRRLEEAAVEDGRPVEGLATERYGSLREYDFAREEREELERRKMYGRGRKDEKQKITGRLWEERLEARGGGQIIAHDDLASEHSIPDTRLPAAPPTNNAGATGTVAEPVDQNTLNKLRAAILRAQMMGGNAKVETLEAEYADKERALAASKVIVLNAMDTRRLTGSAANTPKTEEEMTITDMLREEKRERGQIHGGEGRMLADRITRDKKFDDTHMLDYMDENAEKLAKRVKRSEIDLKHMAVADFKKTQKILDNCPLCSQETTAPIAPMISTGTRTYLSLPPSPSLSPYSAIIVPLQHRVNTLECDDDEWDEIRNYMKCLLRMYDEMNMDCIFFEDASRPRRRGHTQIEACPIPRDIAGMVPGYFREAILAADEEWSQHKPIIDTLARAKSGQGKFAFRKSMVKEMPYFHVWYEIDGGVGHVVESEDKWPRYFEREVIAGILDLGVEVWRQRGRWRRGGEGEREEKFRKAWAKWDWTGSLAD</sequence>
<dbReference type="Pfam" id="PF04676">
    <property type="entry name" value="CwfJ_C_2"/>
    <property type="match status" value="1"/>
</dbReference>
<dbReference type="InterPro" id="IPR040194">
    <property type="entry name" value="Cwf19-like"/>
</dbReference>
<dbReference type="InterPro" id="IPR006767">
    <property type="entry name" value="Cwf19-like_C_dom-2"/>
</dbReference>
<dbReference type="Pfam" id="PF04677">
    <property type="entry name" value="CwfJ_C_1"/>
    <property type="match status" value="1"/>
</dbReference>
<comment type="caution">
    <text evidence="5">The sequence shown here is derived from an EMBL/GenBank/DDBJ whole genome shotgun (WGS) entry which is preliminary data.</text>
</comment>
<dbReference type="PANTHER" id="PTHR12072:SF5">
    <property type="entry name" value="CWF19-LIKE PROTEIN 2"/>
    <property type="match status" value="1"/>
</dbReference>
<feature type="region of interest" description="Disordered" evidence="2">
    <location>
        <begin position="161"/>
        <end position="218"/>
    </location>
</feature>
<feature type="compositionally biased region" description="Basic and acidic residues" evidence="2">
    <location>
        <begin position="162"/>
        <end position="175"/>
    </location>
</feature>
<evidence type="ECO:0000259" key="4">
    <source>
        <dbReference type="Pfam" id="PF04677"/>
    </source>
</evidence>
<evidence type="ECO:0000259" key="3">
    <source>
        <dbReference type="Pfam" id="PF04676"/>
    </source>
</evidence>
<feature type="region of interest" description="Disordered" evidence="2">
    <location>
        <begin position="1"/>
        <end position="149"/>
    </location>
</feature>
<evidence type="ECO:0000313" key="6">
    <source>
        <dbReference type="Proteomes" id="UP000033140"/>
    </source>
</evidence>
<protein>
    <recommendedName>
        <fullName evidence="7">Cwf19-like C-terminal domain-containing protein</fullName>
    </recommendedName>
</protein>